<dbReference type="Pfam" id="PF00579">
    <property type="entry name" value="tRNA-synt_1b"/>
    <property type="match status" value="2"/>
</dbReference>
<dbReference type="EMBL" id="JACEFO010002056">
    <property type="protein sequence ID" value="KAF8687388.1"/>
    <property type="molecule type" value="Genomic_DNA"/>
</dbReference>
<keyword evidence="8 12" id="KW-0067">ATP-binding</keyword>
<evidence type="ECO:0000256" key="1">
    <source>
        <dbReference type="ARBA" id="ARBA00004496"/>
    </source>
</evidence>
<dbReference type="FunFam" id="1.10.240.10:FF:000003">
    <property type="entry name" value="Tryptophan--tRNA ligase, cytoplasmic"/>
    <property type="match status" value="1"/>
</dbReference>
<reference evidence="13" key="1">
    <citation type="submission" date="2020-07" db="EMBL/GenBank/DDBJ databases">
        <title>Genome sequence and genetic diversity analysis of an under-domesticated orphan crop, white fonio (Digitaria exilis).</title>
        <authorList>
            <person name="Bennetzen J.L."/>
            <person name="Chen S."/>
            <person name="Ma X."/>
            <person name="Wang X."/>
            <person name="Yssel A.E.J."/>
            <person name="Chaluvadi S.R."/>
            <person name="Johnson M."/>
            <person name="Gangashetty P."/>
            <person name="Hamidou F."/>
            <person name="Sanogo M.D."/>
            <person name="Zwaenepoel A."/>
            <person name="Wallace J."/>
            <person name="Van De Peer Y."/>
            <person name="Van Deynze A."/>
        </authorList>
    </citation>
    <scope>NUCLEOTIDE SEQUENCE</scope>
    <source>
        <tissue evidence="13">Leaves</tissue>
    </source>
</reference>
<evidence type="ECO:0000313" key="13">
    <source>
        <dbReference type="EMBL" id="KAF8687388.1"/>
    </source>
</evidence>
<dbReference type="GO" id="GO:0048608">
    <property type="term" value="P:reproductive structure development"/>
    <property type="evidence" value="ECO:0007669"/>
    <property type="project" value="UniProtKB-ARBA"/>
</dbReference>
<comment type="similarity">
    <text evidence="2 12">Belongs to the class-I aminoacyl-tRNA synthetase family.</text>
</comment>
<dbReference type="GO" id="GO:0005524">
    <property type="term" value="F:ATP binding"/>
    <property type="evidence" value="ECO:0007669"/>
    <property type="project" value="UniProtKB-KW"/>
</dbReference>
<keyword evidence="9 12" id="KW-0648">Protein biosynthesis</keyword>
<organism evidence="13 14">
    <name type="scientific">Digitaria exilis</name>
    <dbReference type="NCBI Taxonomy" id="1010633"/>
    <lineage>
        <taxon>Eukaryota</taxon>
        <taxon>Viridiplantae</taxon>
        <taxon>Streptophyta</taxon>
        <taxon>Embryophyta</taxon>
        <taxon>Tracheophyta</taxon>
        <taxon>Spermatophyta</taxon>
        <taxon>Magnoliopsida</taxon>
        <taxon>Liliopsida</taxon>
        <taxon>Poales</taxon>
        <taxon>Poaceae</taxon>
        <taxon>PACMAD clade</taxon>
        <taxon>Panicoideae</taxon>
        <taxon>Panicodae</taxon>
        <taxon>Paniceae</taxon>
        <taxon>Anthephorinae</taxon>
        <taxon>Digitaria</taxon>
    </lineage>
</organism>
<evidence type="ECO:0000256" key="9">
    <source>
        <dbReference type="ARBA" id="ARBA00022917"/>
    </source>
</evidence>
<evidence type="ECO:0000256" key="2">
    <source>
        <dbReference type="ARBA" id="ARBA00005594"/>
    </source>
</evidence>
<dbReference type="GO" id="GO:0009791">
    <property type="term" value="P:post-embryonic development"/>
    <property type="evidence" value="ECO:0007669"/>
    <property type="project" value="UniProtKB-ARBA"/>
</dbReference>
<dbReference type="InterPro" id="IPR002306">
    <property type="entry name" value="Trp-tRNA-ligase"/>
</dbReference>
<dbReference type="InterPro" id="IPR014729">
    <property type="entry name" value="Rossmann-like_a/b/a_fold"/>
</dbReference>
<dbReference type="EC" id="6.1.1.2" evidence="3"/>
<proteinExistence type="inferred from homology"/>
<dbReference type="Gene3D" id="3.40.50.620">
    <property type="entry name" value="HUPs"/>
    <property type="match status" value="1"/>
</dbReference>
<protein>
    <recommendedName>
        <fullName evidence="4">Tryptophan--tRNA ligase, cytoplasmic</fullName>
        <ecNumber evidence="3">6.1.1.2</ecNumber>
    </recommendedName>
    <alternativeName>
        <fullName evidence="11">Tryptophanyl-tRNA synthetase</fullName>
    </alternativeName>
</protein>
<keyword evidence="6 12" id="KW-0436">Ligase</keyword>
<dbReference type="SUPFAM" id="SSF52374">
    <property type="entry name" value="Nucleotidylyl transferase"/>
    <property type="match status" value="1"/>
</dbReference>
<dbReference type="Gene3D" id="1.10.240.10">
    <property type="entry name" value="Tyrosyl-Transfer RNA Synthetase"/>
    <property type="match status" value="1"/>
</dbReference>
<dbReference type="GO" id="GO:0005737">
    <property type="term" value="C:cytoplasm"/>
    <property type="evidence" value="ECO:0007669"/>
    <property type="project" value="UniProtKB-SubCell"/>
</dbReference>
<evidence type="ECO:0000256" key="10">
    <source>
        <dbReference type="ARBA" id="ARBA00023146"/>
    </source>
</evidence>
<gene>
    <name evidence="13" type="ORF">HU200_043077</name>
</gene>
<evidence type="ECO:0000256" key="7">
    <source>
        <dbReference type="ARBA" id="ARBA00022741"/>
    </source>
</evidence>
<dbReference type="PROSITE" id="PS00178">
    <property type="entry name" value="AA_TRNA_LIGASE_I"/>
    <property type="match status" value="1"/>
</dbReference>
<evidence type="ECO:0000313" key="14">
    <source>
        <dbReference type="Proteomes" id="UP000636709"/>
    </source>
</evidence>
<evidence type="ECO:0000256" key="8">
    <source>
        <dbReference type="ARBA" id="ARBA00022840"/>
    </source>
</evidence>
<keyword evidence="7 12" id="KW-0547">Nucleotide-binding</keyword>
<dbReference type="InterPro" id="IPR001412">
    <property type="entry name" value="aa-tRNA-synth_I_CS"/>
</dbReference>
<dbReference type="AlphaFoldDB" id="A0A835B575"/>
<comment type="subcellular location">
    <subcellularLocation>
        <location evidence="1">Cytoplasm</location>
    </subcellularLocation>
</comment>
<evidence type="ECO:0000256" key="5">
    <source>
        <dbReference type="ARBA" id="ARBA00022490"/>
    </source>
</evidence>
<accession>A0A835B575</accession>
<dbReference type="FunFam" id="3.40.50.620:FF:000033">
    <property type="entry name" value="tryptophan--tRNA ligase, cytoplasmic"/>
    <property type="match status" value="1"/>
</dbReference>
<dbReference type="NCBIfam" id="TIGR00233">
    <property type="entry name" value="trpS"/>
    <property type="match status" value="1"/>
</dbReference>
<dbReference type="CDD" id="cd00806">
    <property type="entry name" value="TrpRS_core"/>
    <property type="match status" value="1"/>
</dbReference>
<dbReference type="OrthoDB" id="10261385at2759"/>
<sequence length="411" mass="46362">METEEVAAAEQVVTPFEVSAPDGAIDYDKLVDRFGCQRIDAAIVDRIARLTLCPPHRFLRRGIFFAHRDLNKILDLYEAGEKFYLYTGRGPSSESLHLGHLIPFMLTKYLQDAFMVPLVIQLTDDEKFLWKNLTIAECKRLARENAKDIIACGFDVERTFIFTDINYVGGAFFENVLQVANHVTLNNLRGIFGTILEDRIGKVIFPAIQAAPSFPSSFPHLFPGNDQLRCLIPCAIDQFCIIGVVSTCQDTARDPYFRMTRDVAPKIGFQKPSLIESRFFPALQGESTKMSASDPNSAIYVTDSSEQIKAKVNKYAFSSGQASVELHRKLGGNLDVDVPIKYLNFFLEDDDELDHIKKEYSEGRMLTGEVKQRLIAVLSELVARHQRARAQVTEEMVDAFMAVRPRPNMFG</sequence>
<dbReference type="PRINTS" id="PR01039">
    <property type="entry name" value="TRNASYNTHTRP"/>
</dbReference>
<keyword evidence="10 12" id="KW-0030">Aminoacyl-tRNA synthetase</keyword>
<comment type="caution">
    <text evidence="13">The sequence shown here is derived from an EMBL/GenBank/DDBJ whole genome shotgun (WGS) entry which is preliminary data.</text>
</comment>
<dbReference type="GO" id="GO:0006436">
    <property type="term" value="P:tryptophanyl-tRNA aminoacylation"/>
    <property type="evidence" value="ECO:0007669"/>
    <property type="project" value="InterPro"/>
</dbReference>
<dbReference type="InterPro" id="IPR002305">
    <property type="entry name" value="aa-tRNA-synth_Ic"/>
</dbReference>
<keyword evidence="5" id="KW-0963">Cytoplasm</keyword>
<dbReference type="GO" id="GO:0004830">
    <property type="term" value="F:tryptophan-tRNA ligase activity"/>
    <property type="evidence" value="ECO:0007669"/>
    <property type="project" value="UniProtKB-EC"/>
</dbReference>
<dbReference type="Proteomes" id="UP000636709">
    <property type="component" value="Unassembled WGS sequence"/>
</dbReference>
<keyword evidence="14" id="KW-1185">Reference proteome</keyword>
<evidence type="ECO:0000256" key="4">
    <source>
        <dbReference type="ARBA" id="ARBA00013782"/>
    </source>
</evidence>
<dbReference type="PANTHER" id="PTHR10055:SF1">
    <property type="entry name" value="TRYPTOPHAN--TRNA LIGASE, CYTOPLASMIC"/>
    <property type="match status" value="1"/>
</dbReference>
<dbReference type="PANTHER" id="PTHR10055">
    <property type="entry name" value="TRYPTOPHANYL-TRNA SYNTHETASE"/>
    <property type="match status" value="1"/>
</dbReference>
<evidence type="ECO:0000256" key="11">
    <source>
        <dbReference type="ARBA" id="ARBA00030268"/>
    </source>
</evidence>
<evidence type="ECO:0000256" key="12">
    <source>
        <dbReference type="RuleBase" id="RU363036"/>
    </source>
</evidence>
<evidence type="ECO:0000256" key="3">
    <source>
        <dbReference type="ARBA" id="ARBA00013161"/>
    </source>
</evidence>
<name>A0A835B575_9POAL</name>
<evidence type="ECO:0000256" key="6">
    <source>
        <dbReference type="ARBA" id="ARBA00022598"/>
    </source>
</evidence>